<name>A0ACC2VGB3_9TREE</name>
<gene>
    <name evidence="1" type="ORF">QFC19_006516</name>
</gene>
<evidence type="ECO:0000313" key="2">
    <source>
        <dbReference type="Proteomes" id="UP001241377"/>
    </source>
</evidence>
<proteinExistence type="predicted"/>
<protein>
    <submittedName>
        <fullName evidence="1">Uncharacterized protein</fullName>
    </submittedName>
</protein>
<accession>A0ACC2VGB3</accession>
<reference evidence="1" key="1">
    <citation type="submission" date="2023-04" db="EMBL/GenBank/DDBJ databases">
        <title>Draft Genome sequencing of Naganishia species isolated from polar environments using Oxford Nanopore Technology.</title>
        <authorList>
            <person name="Leo P."/>
            <person name="Venkateswaran K."/>
        </authorList>
    </citation>
    <scope>NUCLEOTIDE SEQUENCE</scope>
    <source>
        <strain evidence="1">MNA-CCFEE 5261</strain>
    </source>
</reference>
<evidence type="ECO:0000313" key="1">
    <source>
        <dbReference type="EMBL" id="KAJ9097965.1"/>
    </source>
</evidence>
<comment type="caution">
    <text evidence="1">The sequence shown here is derived from an EMBL/GenBank/DDBJ whole genome shotgun (WGS) entry which is preliminary data.</text>
</comment>
<organism evidence="1 2">
    <name type="scientific">Naganishia cerealis</name>
    <dbReference type="NCBI Taxonomy" id="610337"/>
    <lineage>
        <taxon>Eukaryota</taxon>
        <taxon>Fungi</taxon>
        <taxon>Dikarya</taxon>
        <taxon>Basidiomycota</taxon>
        <taxon>Agaricomycotina</taxon>
        <taxon>Tremellomycetes</taxon>
        <taxon>Filobasidiales</taxon>
        <taxon>Filobasidiaceae</taxon>
        <taxon>Naganishia</taxon>
    </lineage>
</organism>
<keyword evidence="2" id="KW-1185">Reference proteome</keyword>
<dbReference type="Proteomes" id="UP001241377">
    <property type="component" value="Unassembled WGS sequence"/>
</dbReference>
<dbReference type="EMBL" id="JASBWR010000080">
    <property type="protein sequence ID" value="KAJ9097965.1"/>
    <property type="molecule type" value="Genomic_DNA"/>
</dbReference>
<sequence>MQLWINSLPGEVLDRILARLTVAEVFAFVDPITLHQNPGIRKAVINRVNHAPLLAHNRMQQTYLVMYLLSPNFLAKLTMEPMHLDNLEMLWMMESTWGLRLSHPVTMSFHIWNLLAATDLLNHLKRLETSNLEYNIEIEFDPSILPKLSMFYLINQIARCAGTKIRSILILNYEGGFTFDPSMIPNLNALWIENSDVSFAGPFSPLLKWLCLHPNKNGYARNRPVHINCSLPCNASSILLGNCLIDSSSDKYPFPHLIRTLSLENIKDLTPSHYLRRLMEENQNLRSLTLVNSISTIDLKTLDSFGVSNVQKPNWDLGGTYLTSLQISRSALRDIVLPDTLRELNISNNGIVDLQRINLPESLVSLKVSDNPIDWTGGVWFPPRLKYLDLGNTGIKSLKPFVFPDSVEILILAVNKIESIDGIKFPSKLRLLAIGMNKITQVVNPILPRNIHTIHFTENHIGNSFRLLNDQDGNPLNLKVLFINHNRITDFSAIKYPRSVEILNLDNNNILSLRNVEFSPNIQDLSFRGCDLSYIRNVTFAENSKLITFIMSINDLKTIDRNTIQFPPSVQLINFGGCAIDSVDPETFTHLHSLRHLSFAGNKLKSLVLSLPSSVRELDVCCNKIRRLRLNFPANCDSSLAALNISQNKLSKFSPSLIGHGVNGVYHQNLVEIDITNNKVTDNYMAAILDDMPRSLVACFVGYTGTQDSYGYDIGQNILDHPLCLGKRIDVSHL</sequence>